<evidence type="ECO:0000256" key="12">
    <source>
        <dbReference type="SAM" id="SignalP"/>
    </source>
</evidence>
<comment type="similarity">
    <text evidence="2">Belongs to the type I cytokine receptor family. Type 2 subfamily.</text>
</comment>
<accession>A0A4W4H6R1</accession>
<dbReference type="RefSeq" id="XP_026864868.2">
    <property type="nucleotide sequence ID" value="XM_027009067.2"/>
</dbReference>
<evidence type="ECO:0000259" key="13">
    <source>
        <dbReference type="PROSITE" id="PS50853"/>
    </source>
</evidence>
<keyword evidence="7 11" id="KW-0472">Membrane</keyword>
<feature type="region of interest" description="Disordered" evidence="10">
    <location>
        <begin position="734"/>
        <end position="755"/>
    </location>
</feature>
<feature type="signal peptide" evidence="12">
    <location>
        <begin position="1"/>
        <end position="18"/>
    </location>
</feature>
<dbReference type="GO" id="GO:0005886">
    <property type="term" value="C:plasma membrane"/>
    <property type="evidence" value="ECO:0007669"/>
    <property type="project" value="UniProtKB-ARBA"/>
</dbReference>
<comment type="subcellular location">
    <subcellularLocation>
        <location evidence="1">Membrane</location>
        <topology evidence="1">Single-pass type I membrane protein</topology>
    </subcellularLocation>
</comment>
<keyword evidence="8" id="KW-0675">Receptor</keyword>
<feature type="domain" description="Fibronectin type-III" evidence="13">
    <location>
        <begin position="407"/>
        <end position="494"/>
    </location>
</feature>
<reference evidence="14" key="5">
    <citation type="submission" date="2025-09" db="UniProtKB">
        <authorList>
            <consortium name="Ensembl"/>
        </authorList>
    </citation>
    <scope>IDENTIFICATION</scope>
</reference>
<evidence type="ECO:0000313" key="15">
    <source>
        <dbReference type="Proteomes" id="UP000314983"/>
    </source>
</evidence>
<dbReference type="Proteomes" id="UP000314983">
    <property type="component" value="Chromosome 17"/>
</dbReference>
<dbReference type="Gene3D" id="2.60.40.10">
    <property type="entry name" value="Immunoglobulins"/>
    <property type="match status" value="5"/>
</dbReference>
<reference evidence="15" key="1">
    <citation type="journal article" date="2014" name="Science">
        <title>Nonhuman genetics. Genomic basis for the convergent evolution of electric organs.</title>
        <authorList>
            <person name="Gallant J.R."/>
            <person name="Traeger L.L."/>
            <person name="Volkening J.D."/>
            <person name="Moffett H."/>
            <person name="Chen P.H."/>
            <person name="Novina C.D."/>
            <person name="Phillips G.N.Jr."/>
            <person name="Anand R."/>
            <person name="Wells G.B."/>
            <person name="Pinch M."/>
            <person name="Guth R."/>
            <person name="Unguez G.A."/>
            <person name="Albert J.S."/>
            <person name="Zakon H.H."/>
            <person name="Samanta M.P."/>
            <person name="Sussman M.R."/>
        </authorList>
    </citation>
    <scope>NUCLEOTIDE SEQUENCE [LARGE SCALE GENOMIC DNA]</scope>
</reference>
<evidence type="ECO:0000256" key="4">
    <source>
        <dbReference type="ARBA" id="ARBA00022729"/>
    </source>
</evidence>
<dbReference type="RefSeq" id="XP_026864869.2">
    <property type="nucleotide sequence ID" value="XM_027009068.2"/>
</dbReference>
<dbReference type="PANTHER" id="PTHR48423:SF2">
    <property type="entry name" value="INTERLEUKIN-12 RECEPTOR SUBUNIT BETA-2"/>
    <property type="match status" value="1"/>
</dbReference>
<organism evidence="14 15">
    <name type="scientific">Electrophorus electricus</name>
    <name type="common">Electric eel</name>
    <name type="synonym">Gymnotus electricus</name>
    <dbReference type="NCBI Taxonomy" id="8005"/>
    <lineage>
        <taxon>Eukaryota</taxon>
        <taxon>Metazoa</taxon>
        <taxon>Chordata</taxon>
        <taxon>Craniata</taxon>
        <taxon>Vertebrata</taxon>
        <taxon>Euteleostomi</taxon>
        <taxon>Actinopterygii</taxon>
        <taxon>Neopterygii</taxon>
        <taxon>Teleostei</taxon>
        <taxon>Ostariophysi</taxon>
        <taxon>Gymnotiformes</taxon>
        <taxon>Gymnotoidei</taxon>
        <taxon>Gymnotidae</taxon>
        <taxon>Electrophorus</taxon>
    </lineage>
</organism>
<dbReference type="PROSITE" id="PS50853">
    <property type="entry name" value="FN3"/>
    <property type="match status" value="2"/>
</dbReference>
<dbReference type="SMART" id="SM00060">
    <property type="entry name" value="FN3"/>
    <property type="match status" value="3"/>
</dbReference>
<evidence type="ECO:0000256" key="8">
    <source>
        <dbReference type="ARBA" id="ARBA00023170"/>
    </source>
</evidence>
<keyword evidence="6 11" id="KW-1133">Transmembrane helix</keyword>
<keyword evidence="15" id="KW-1185">Reference proteome</keyword>
<evidence type="ECO:0000256" key="7">
    <source>
        <dbReference type="ARBA" id="ARBA00023136"/>
    </source>
</evidence>
<dbReference type="InterPro" id="IPR003961">
    <property type="entry name" value="FN3_dom"/>
</dbReference>
<feature type="chain" id="PRO_5044275534" description="Fibronectin type-III domain-containing protein" evidence="12">
    <location>
        <begin position="19"/>
        <end position="789"/>
    </location>
</feature>
<dbReference type="CDD" id="cd00063">
    <property type="entry name" value="FN3"/>
    <property type="match status" value="2"/>
</dbReference>
<keyword evidence="5" id="KW-0677">Repeat</keyword>
<feature type="transmembrane region" description="Helical" evidence="11">
    <location>
        <begin position="596"/>
        <end position="615"/>
    </location>
</feature>
<reference evidence="14" key="4">
    <citation type="submission" date="2025-08" db="UniProtKB">
        <authorList>
            <consortium name="Ensembl"/>
        </authorList>
    </citation>
    <scope>IDENTIFICATION</scope>
</reference>
<reference evidence="14" key="3">
    <citation type="submission" date="2020-05" db="EMBL/GenBank/DDBJ databases">
        <title>Electrophorus electricus (electric eel) genome, fEleEle1, primary haplotype.</title>
        <authorList>
            <person name="Myers G."/>
            <person name="Meyer A."/>
            <person name="Fedrigo O."/>
            <person name="Formenti G."/>
            <person name="Rhie A."/>
            <person name="Tracey A."/>
            <person name="Sims Y."/>
            <person name="Jarvis E.D."/>
        </authorList>
    </citation>
    <scope>NUCLEOTIDE SEQUENCE [LARGE SCALE GENOMIC DNA]</scope>
</reference>
<dbReference type="OMA" id="CAIQWKK"/>
<dbReference type="AlphaFoldDB" id="A0A4W4H6R1"/>
<dbReference type="InterPro" id="IPR052672">
    <property type="entry name" value="Type1_Cytokine_Rcpt_Type2"/>
</dbReference>
<reference evidence="15" key="2">
    <citation type="journal article" date="2017" name="Sci. Adv.">
        <title>A tail of two voltages: Proteomic comparison of the three electric organs of the electric eel.</title>
        <authorList>
            <person name="Traeger L.L."/>
            <person name="Sabat G."/>
            <person name="Barrett-Wilt G.A."/>
            <person name="Wells G.B."/>
            <person name="Sussman M.R."/>
        </authorList>
    </citation>
    <scope>NUCLEOTIDE SEQUENCE [LARGE SCALE GENOMIC DNA]</scope>
</reference>
<evidence type="ECO:0000256" key="5">
    <source>
        <dbReference type="ARBA" id="ARBA00022737"/>
    </source>
</evidence>
<evidence type="ECO:0000256" key="1">
    <source>
        <dbReference type="ARBA" id="ARBA00004479"/>
    </source>
</evidence>
<protein>
    <recommendedName>
        <fullName evidence="13">Fibronectin type-III domain-containing protein</fullName>
    </recommendedName>
</protein>
<dbReference type="InterPro" id="IPR013783">
    <property type="entry name" value="Ig-like_fold"/>
</dbReference>
<feature type="domain" description="Fibronectin type-III" evidence="13">
    <location>
        <begin position="495"/>
        <end position="588"/>
    </location>
</feature>
<name>A0A4W4H6R1_ELEEL</name>
<gene>
    <name evidence="14" type="primary">LOC113576775</name>
</gene>
<keyword evidence="3 11" id="KW-0812">Transmembrane</keyword>
<dbReference type="InterPro" id="IPR036116">
    <property type="entry name" value="FN3_sf"/>
</dbReference>
<evidence type="ECO:0000256" key="2">
    <source>
        <dbReference type="ARBA" id="ARBA00008921"/>
    </source>
</evidence>
<evidence type="ECO:0000256" key="10">
    <source>
        <dbReference type="SAM" id="MobiDB-lite"/>
    </source>
</evidence>
<dbReference type="SUPFAM" id="SSF49265">
    <property type="entry name" value="Fibronectin type III"/>
    <property type="match status" value="3"/>
</dbReference>
<evidence type="ECO:0000313" key="14">
    <source>
        <dbReference type="Ensembl" id="ENSEEEP00000044287.2"/>
    </source>
</evidence>
<evidence type="ECO:0000256" key="6">
    <source>
        <dbReference type="ARBA" id="ARBA00022989"/>
    </source>
</evidence>
<dbReference type="STRING" id="8005.ENSEEEP00000044287"/>
<dbReference type="PANTHER" id="PTHR48423">
    <property type="entry name" value="INTERLEUKIN-27 RECEPTOR SUBUNIT ALPHA"/>
    <property type="match status" value="1"/>
</dbReference>
<proteinExistence type="inferred from homology"/>
<evidence type="ECO:0000256" key="3">
    <source>
        <dbReference type="ARBA" id="ARBA00022692"/>
    </source>
</evidence>
<dbReference type="GeneTree" id="ENSGT00940000155603"/>
<evidence type="ECO:0000256" key="9">
    <source>
        <dbReference type="ARBA" id="ARBA00023180"/>
    </source>
</evidence>
<dbReference type="GeneID" id="113576775"/>
<dbReference type="KEGG" id="eee:113576775"/>
<evidence type="ECO:0000256" key="11">
    <source>
        <dbReference type="SAM" id="Phobius"/>
    </source>
</evidence>
<dbReference type="Ensembl" id="ENSEEET00000044790.2">
    <property type="protein sequence ID" value="ENSEEEP00000044287.2"/>
    <property type="gene ID" value="ENSEEEG00000020922.2"/>
</dbReference>
<sequence>MQTSPLVMVLVLQVVCTGQELCEVFPGNQNIIYGSDIIVSLKASPNSNCHNKNTFNTSRVYWTLNNQRIAKHYYDSNSSFASVSIGNFSLARGVIECLLDGDILGGVIFTSYYVLSNPQNVSCVGKLDSLLIKCIITCNWDLDHTENTNYTVLLKQGSEEKTCISREKSCTFADERGPLLSKSITITVTAENPVGKALSDKVTYDDVWSIVKIDPPDVHVELELTYLRVNWENIEFRKFETDCEIHFTDHERDSYTEPVKPVKVASKSPYLLTGVKPCTNYTISVCCKLKGSIWSACSQNVSVLTYINVSHVQLWRSKSVLSDKEKRSVHLMWKGVPASCNAFDEYRLFDHTYSSNFVTSFKPSENHTFITLDGNSHRLSVAAFHNNTHLTEAFIDIPSTAEDLDFPPLRNVSMLAKDGEIHVTWDKPPSPVSGYIIVWNSTDKDFLWQQTQETQFSVQGEPLTLYTISVSPIYEDGPGDEVRIDEYIQEGMPPKVSEVRVTWISDKNAEIQWVPASRTECCALVVNYTVIFKAQDDPEPRNVTVSKKQRSVILDDLRPSTVYAVYVVANSMASSSNSDTKQFSTKLYGGASLTTLIAYCLTLALLPVFVVLSVMMRKKYLSEKFPNPRFSSLTVWSSQCHRTNWNPLTMPWVCDTEKILRCHLDTEAVSISPASRRELKLEASMPENMVLASSPIIMELPSGGKRETSQIFPLTDVHTPGVCPLRLSQSSYRNQTTVMSPVKSPRKGPVKPCPSEETEMLLKQKFQNETADTTYVAVDAFEHGKRESK</sequence>
<dbReference type="Pfam" id="PF00041">
    <property type="entry name" value="fn3"/>
    <property type="match status" value="1"/>
</dbReference>
<keyword evidence="9" id="KW-0325">Glycoprotein</keyword>
<keyword evidence="4 12" id="KW-0732">Signal</keyword>